<sequence>MSLLNRLKHNPTSHFALPHINKLLITSYLKKQKFKEAMKIFGWISRPDSPCEVDVMLYRIVVKGLCRNYMTVEALRVVKKMVEDKVEVGSDLRDWVYRSLLREARIMEANELNEALNCDLVNGGDEDLQKVLGLLEQMINNWTE</sequence>
<evidence type="ECO:0000256" key="1">
    <source>
        <dbReference type="ARBA" id="ARBA00022737"/>
    </source>
</evidence>
<protein>
    <recommendedName>
        <fullName evidence="5">Pentatricopeptide repeat-containing protein</fullName>
    </recommendedName>
</protein>
<dbReference type="Pfam" id="PF01535">
    <property type="entry name" value="PPR"/>
    <property type="match status" value="2"/>
</dbReference>
<dbReference type="Proteomes" id="UP000554482">
    <property type="component" value="Unassembled WGS sequence"/>
</dbReference>
<feature type="repeat" description="PPR" evidence="2">
    <location>
        <begin position="54"/>
        <end position="88"/>
    </location>
</feature>
<dbReference type="Gene3D" id="1.25.40.10">
    <property type="entry name" value="Tetratricopeptide repeat domain"/>
    <property type="match status" value="1"/>
</dbReference>
<keyword evidence="1" id="KW-0677">Repeat</keyword>
<proteinExistence type="predicted"/>
<evidence type="ECO:0000256" key="2">
    <source>
        <dbReference type="PROSITE-ProRule" id="PRU00708"/>
    </source>
</evidence>
<dbReference type="PROSITE" id="PS51375">
    <property type="entry name" value="PPR"/>
    <property type="match status" value="1"/>
</dbReference>
<evidence type="ECO:0000313" key="4">
    <source>
        <dbReference type="Proteomes" id="UP000554482"/>
    </source>
</evidence>
<dbReference type="OrthoDB" id="1938089at2759"/>
<dbReference type="InterPro" id="IPR011990">
    <property type="entry name" value="TPR-like_helical_dom_sf"/>
</dbReference>
<dbReference type="AlphaFoldDB" id="A0A7J6WTL4"/>
<comment type="caution">
    <text evidence="3">The sequence shown here is derived from an EMBL/GenBank/DDBJ whole genome shotgun (WGS) entry which is preliminary data.</text>
</comment>
<evidence type="ECO:0008006" key="5">
    <source>
        <dbReference type="Google" id="ProtNLM"/>
    </source>
</evidence>
<gene>
    <name evidence="3" type="ORF">FRX31_011046</name>
</gene>
<dbReference type="EMBL" id="JABWDY010012077">
    <property type="protein sequence ID" value="KAF5199362.1"/>
    <property type="molecule type" value="Genomic_DNA"/>
</dbReference>
<reference evidence="3 4" key="1">
    <citation type="submission" date="2020-06" db="EMBL/GenBank/DDBJ databases">
        <title>Transcriptomic and genomic resources for Thalictrum thalictroides and T. hernandezii: Facilitating candidate gene discovery in an emerging model plant lineage.</title>
        <authorList>
            <person name="Arias T."/>
            <person name="Riano-Pachon D.M."/>
            <person name="Di Stilio V.S."/>
        </authorList>
    </citation>
    <scope>NUCLEOTIDE SEQUENCE [LARGE SCALE GENOMIC DNA]</scope>
    <source>
        <strain evidence="4">cv. WT478/WT964</strain>
        <tissue evidence="3">Leaves</tissue>
    </source>
</reference>
<evidence type="ECO:0000313" key="3">
    <source>
        <dbReference type="EMBL" id="KAF5199362.1"/>
    </source>
</evidence>
<dbReference type="NCBIfam" id="TIGR00756">
    <property type="entry name" value="PPR"/>
    <property type="match status" value="1"/>
</dbReference>
<accession>A0A7J6WTL4</accession>
<organism evidence="3 4">
    <name type="scientific">Thalictrum thalictroides</name>
    <name type="common">Rue-anemone</name>
    <name type="synonym">Anemone thalictroides</name>
    <dbReference type="NCBI Taxonomy" id="46969"/>
    <lineage>
        <taxon>Eukaryota</taxon>
        <taxon>Viridiplantae</taxon>
        <taxon>Streptophyta</taxon>
        <taxon>Embryophyta</taxon>
        <taxon>Tracheophyta</taxon>
        <taxon>Spermatophyta</taxon>
        <taxon>Magnoliopsida</taxon>
        <taxon>Ranunculales</taxon>
        <taxon>Ranunculaceae</taxon>
        <taxon>Thalictroideae</taxon>
        <taxon>Thalictrum</taxon>
    </lineage>
</organism>
<dbReference type="InterPro" id="IPR002885">
    <property type="entry name" value="PPR_rpt"/>
</dbReference>
<name>A0A7J6WTL4_THATH</name>
<keyword evidence="4" id="KW-1185">Reference proteome</keyword>